<gene>
    <name evidence="3" type="ORF">HHL25_09035</name>
</gene>
<protein>
    <submittedName>
        <fullName evidence="3">DUF2062 domain-containing protein</fullName>
    </submittedName>
</protein>
<feature type="transmembrane region" description="Helical" evidence="1">
    <location>
        <begin position="143"/>
        <end position="166"/>
    </location>
</feature>
<dbReference type="InterPro" id="IPR018639">
    <property type="entry name" value="DUF2062"/>
</dbReference>
<evidence type="ECO:0000313" key="3">
    <source>
        <dbReference type="EMBL" id="NML74263.1"/>
    </source>
</evidence>
<dbReference type="PANTHER" id="PTHR40547">
    <property type="entry name" value="SLL0298 PROTEIN"/>
    <property type="match status" value="1"/>
</dbReference>
<dbReference type="Pfam" id="PF09835">
    <property type="entry name" value="DUF2062"/>
    <property type="match status" value="1"/>
</dbReference>
<dbReference type="RefSeq" id="WP_169589249.1">
    <property type="nucleotide sequence ID" value="NZ_JABBGK010000001.1"/>
</dbReference>
<feature type="transmembrane region" description="Helical" evidence="1">
    <location>
        <begin position="64"/>
        <end position="86"/>
    </location>
</feature>
<dbReference type="Proteomes" id="UP000541470">
    <property type="component" value="Unassembled WGS sequence"/>
</dbReference>
<keyword evidence="1" id="KW-0812">Transmembrane</keyword>
<organism evidence="3 4">
    <name type="scientific">Rhizobium terricola</name>
    <dbReference type="NCBI Taxonomy" id="2728849"/>
    <lineage>
        <taxon>Bacteria</taxon>
        <taxon>Pseudomonadati</taxon>
        <taxon>Pseudomonadota</taxon>
        <taxon>Alphaproteobacteria</taxon>
        <taxon>Hyphomicrobiales</taxon>
        <taxon>Rhizobiaceae</taxon>
        <taxon>Rhizobium/Agrobacterium group</taxon>
        <taxon>Rhizobium</taxon>
    </lineage>
</organism>
<keyword evidence="4" id="KW-1185">Reference proteome</keyword>
<evidence type="ECO:0000313" key="4">
    <source>
        <dbReference type="Proteomes" id="UP000541470"/>
    </source>
</evidence>
<dbReference type="AlphaFoldDB" id="A0A7Y0FVB1"/>
<keyword evidence="1" id="KW-1133">Transmembrane helix</keyword>
<proteinExistence type="predicted"/>
<keyword evidence="1" id="KW-0472">Membrane</keyword>
<feature type="domain" description="DUF2062" evidence="2">
    <location>
        <begin position="27"/>
        <end position="174"/>
    </location>
</feature>
<comment type="caution">
    <text evidence="3">The sequence shown here is derived from an EMBL/GenBank/DDBJ whole genome shotgun (WGS) entry which is preliminary data.</text>
</comment>
<name>A0A7Y0FVB1_9HYPH</name>
<reference evidence="3 4" key="1">
    <citation type="submission" date="2020-04" db="EMBL/GenBank/DDBJ databases">
        <title>Rhizobium sp. S-51 isolated from soil.</title>
        <authorList>
            <person name="Dahal R.H."/>
        </authorList>
    </citation>
    <scope>NUCLEOTIDE SEQUENCE [LARGE SCALE GENOMIC DNA]</scope>
    <source>
        <strain evidence="3 4">S-51</strain>
    </source>
</reference>
<dbReference type="EMBL" id="JABBGK010000001">
    <property type="protein sequence ID" value="NML74263.1"/>
    <property type="molecule type" value="Genomic_DNA"/>
</dbReference>
<accession>A0A7Y0FVB1</accession>
<evidence type="ECO:0000256" key="1">
    <source>
        <dbReference type="SAM" id="Phobius"/>
    </source>
</evidence>
<sequence length="193" mass="21244">MLFSRRRPAGLLEKMRGLVWPAKGFSRPFHYYRMRILRLSASPHAVAAGIASGMMAAWTPFLGFHIVLSVVLAWIVAGDVIAAALATAFANPLTFPFIWAATWKIGTWMLGGDLAAGHHHLDLHHLLGSVGWADLWRPVIEPMLIGAIPPALVSGLFAYGLTFLLVRRYRDRRRLRLAEGARLRAGAAIHPAP</sequence>
<dbReference type="PANTHER" id="PTHR40547:SF1">
    <property type="entry name" value="SLL0298 PROTEIN"/>
    <property type="match status" value="1"/>
</dbReference>
<evidence type="ECO:0000259" key="2">
    <source>
        <dbReference type="Pfam" id="PF09835"/>
    </source>
</evidence>